<feature type="region of interest" description="Disordered" evidence="1">
    <location>
        <begin position="118"/>
        <end position="187"/>
    </location>
</feature>
<dbReference type="Gene3D" id="1.20.120.20">
    <property type="entry name" value="Apolipoprotein"/>
    <property type="match status" value="1"/>
</dbReference>
<dbReference type="EMBL" id="JXRQ01000015">
    <property type="protein sequence ID" value="KIL51241.1"/>
    <property type="molecule type" value="Genomic_DNA"/>
</dbReference>
<accession>A0A0C2W3Q0</accession>
<keyword evidence="2" id="KW-0472">Membrane</keyword>
<evidence type="ECO:0000256" key="2">
    <source>
        <dbReference type="SAM" id="Phobius"/>
    </source>
</evidence>
<reference evidence="3 4" key="1">
    <citation type="submission" date="2015-01" db="EMBL/GenBank/DDBJ databases">
        <title>Genome sequence of Jeotgalibacillus alimentarius.</title>
        <authorList>
            <person name="Goh K.M."/>
            <person name="Chan K.-G."/>
            <person name="Yaakop A.S."/>
            <person name="Ee R."/>
            <person name="Gan H.M."/>
            <person name="Chan C.S."/>
        </authorList>
    </citation>
    <scope>NUCLEOTIDE SEQUENCE [LARGE SCALE GENOMIC DNA]</scope>
    <source>
        <strain evidence="3 4">YKJ-13</strain>
    </source>
</reference>
<comment type="caution">
    <text evidence="3">The sequence shown here is derived from an EMBL/GenBank/DDBJ whole genome shotgun (WGS) entry which is preliminary data.</text>
</comment>
<evidence type="ECO:0000313" key="4">
    <source>
        <dbReference type="Proteomes" id="UP000031950"/>
    </source>
</evidence>
<evidence type="ECO:0000256" key="1">
    <source>
        <dbReference type="SAM" id="MobiDB-lite"/>
    </source>
</evidence>
<sequence length="187" mass="19402">MAQNYNTKNDNSSKLLMGVLVGAAVGAAIALLDSNTREQVKTGSRNVGSSTSGFVRNVKDNPGEFKNDLSSRFQSAVSTLKNAMNEAQSLYEKVNEDVVPQVEAIRESASDIVDTAKEATEDAKDIGGQVADAGSEVKEGVSSSAGTTGSTGSSNSNDSVVQLNKKSQNTVDASPQGDIPGDVGRDK</sequence>
<feature type="region of interest" description="Disordered" evidence="1">
    <location>
        <begin position="41"/>
        <end position="67"/>
    </location>
</feature>
<protein>
    <recommendedName>
        <fullName evidence="5">General stress protein</fullName>
    </recommendedName>
</protein>
<dbReference type="STRING" id="135826.KP77_07530"/>
<feature type="compositionally biased region" description="Low complexity" evidence="1">
    <location>
        <begin position="140"/>
        <end position="161"/>
    </location>
</feature>
<dbReference type="Proteomes" id="UP000031950">
    <property type="component" value="Unassembled WGS sequence"/>
</dbReference>
<gene>
    <name evidence="3" type="ORF">KP77_07530</name>
</gene>
<feature type="compositionally biased region" description="Basic and acidic residues" evidence="1">
    <location>
        <begin position="57"/>
        <end position="67"/>
    </location>
</feature>
<feature type="compositionally biased region" description="Polar residues" evidence="1">
    <location>
        <begin position="162"/>
        <end position="173"/>
    </location>
</feature>
<dbReference type="PATRIC" id="fig|135826.4.peg.747"/>
<feature type="compositionally biased region" description="Polar residues" evidence="1">
    <location>
        <begin position="41"/>
        <end position="54"/>
    </location>
</feature>
<name>A0A0C2W3Q0_9BACL</name>
<feature type="transmembrane region" description="Helical" evidence="2">
    <location>
        <begin position="15"/>
        <end position="32"/>
    </location>
</feature>
<dbReference type="RefSeq" id="WP_052473945.1">
    <property type="nucleotide sequence ID" value="NZ_JXRQ01000015.1"/>
</dbReference>
<keyword evidence="2" id="KW-0812">Transmembrane</keyword>
<dbReference type="AlphaFoldDB" id="A0A0C2W3Q0"/>
<keyword evidence="2" id="KW-1133">Transmembrane helix</keyword>
<evidence type="ECO:0008006" key="5">
    <source>
        <dbReference type="Google" id="ProtNLM"/>
    </source>
</evidence>
<evidence type="ECO:0000313" key="3">
    <source>
        <dbReference type="EMBL" id="KIL51241.1"/>
    </source>
</evidence>
<proteinExistence type="predicted"/>
<keyword evidence="4" id="KW-1185">Reference proteome</keyword>
<dbReference type="OrthoDB" id="2964225at2"/>
<organism evidence="3 4">
    <name type="scientific">Jeotgalibacillus alimentarius</name>
    <dbReference type="NCBI Taxonomy" id="135826"/>
    <lineage>
        <taxon>Bacteria</taxon>
        <taxon>Bacillati</taxon>
        <taxon>Bacillota</taxon>
        <taxon>Bacilli</taxon>
        <taxon>Bacillales</taxon>
        <taxon>Caryophanaceae</taxon>
        <taxon>Jeotgalibacillus</taxon>
    </lineage>
</organism>